<dbReference type="AlphaFoldDB" id="A0AA51UNA0"/>
<proteinExistence type="predicted"/>
<dbReference type="KEGG" id="mseb:RE474_00205"/>
<dbReference type="InterPro" id="IPR001279">
    <property type="entry name" value="Metallo-B-lactamas"/>
</dbReference>
<dbReference type="EMBL" id="CP133592">
    <property type="protein sequence ID" value="WMW25175.1"/>
    <property type="molecule type" value="Genomic_DNA"/>
</dbReference>
<sequence length="83" mass="9107">MAEQSKTYNITPIHIGKSNAYLVTGSDLVILVDTGCSGNLSLLEQALDQNNLQITDIDYIIVTHSHYDHVGHLAEIKEKSGIK</sequence>
<reference evidence="2 3" key="1">
    <citation type="submission" date="2023-08" db="EMBL/GenBank/DDBJ databases">
        <title>Methanolobus mangrovi sp. nov. and Methanolobus sediminis sp. nov, two novel methylotrophic methanogens isolated from mangrove sediments in China.</title>
        <authorList>
            <person name="Zhou J."/>
        </authorList>
    </citation>
    <scope>NUCLEOTIDE SEQUENCE [LARGE SCALE GENOMIC DNA]</scope>
    <source>
        <strain evidence="2 3">FTZ6</strain>
    </source>
</reference>
<protein>
    <submittedName>
        <fullName evidence="2">MBL fold metallo-hydrolase</fullName>
    </submittedName>
</protein>
<dbReference type="RefSeq" id="WP_309310982.1">
    <property type="nucleotide sequence ID" value="NZ_CP133592.1"/>
</dbReference>
<organism evidence="2 3">
    <name type="scientific">Methanolobus sediminis</name>
    <dbReference type="NCBI Taxonomy" id="3072978"/>
    <lineage>
        <taxon>Archaea</taxon>
        <taxon>Methanobacteriati</taxon>
        <taxon>Methanobacteriota</taxon>
        <taxon>Stenosarchaea group</taxon>
        <taxon>Methanomicrobia</taxon>
        <taxon>Methanosarcinales</taxon>
        <taxon>Methanosarcinaceae</taxon>
        <taxon>Methanolobus</taxon>
    </lineage>
</organism>
<feature type="domain" description="Metallo-beta-lactamase" evidence="1">
    <location>
        <begin position="17"/>
        <end position="82"/>
    </location>
</feature>
<dbReference type="SUPFAM" id="SSF56281">
    <property type="entry name" value="Metallo-hydrolase/oxidoreductase"/>
    <property type="match status" value="1"/>
</dbReference>
<dbReference type="PANTHER" id="PTHR42951">
    <property type="entry name" value="METALLO-BETA-LACTAMASE DOMAIN-CONTAINING"/>
    <property type="match status" value="1"/>
</dbReference>
<keyword evidence="3" id="KW-1185">Reference proteome</keyword>
<dbReference type="GeneID" id="84231092"/>
<dbReference type="InterPro" id="IPR050855">
    <property type="entry name" value="NDM-1-like"/>
</dbReference>
<dbReference type="Proteomes" id="UP001182908">
    <property type="component" value="Chromosome"/>
</dbReference>
<dbReference type="InterPro" id="IPR036866">
    <property type="entry name" value="RibonucZ/Hydroxyglut_hydro"/>
</dbReference>
<gene>
    <name evidence="2" type="ORF">RE474_00205</name>
</gene>
<dbReference type="Gene3D" id="3.60.15.10">
    <property type="entry name" value="Ribonuclease Z/Hydroxyacylglutathione hydrolase-like"/>
    <property type="match status" value="1"/>
</dbReference>
<accession>A0AA51UNA0</accession>
<name>A0AA51UNA0_9EURY</name>
<evidence type="ECO:0000313" key="2">
    <source>
        <dbReference type="EMBL" id="WMW25175.1"/>
    </source>
</evidence>
<evidence type="ECO:0000313" key="3">
    <source>
        <dbReference type="Proteomes" id="UP001182908"/>
    </source>
</evidence>
<evidence type="ECO:0000259" key="1">
    <source>
        <dbReference type="Pfam" id="PF00753"/>
    </source>
</evidence>
<dbReference type="Pfam" id="PF00753">
    <property type="entry name" value="Lactamase_B"/>
    <property type="match status" value="1"/>
</dbReference>